<dbReference type="AlphaFoldDB" id="A0A2M8P112"/>
<evidence type="ECO:0000256" key="2">
    <source>
        <dbReference type="RuleBase" id="RU003634"/>
    </source>
</evidence>
<comment type="similarity">
    <text evidence="2">Belongs to the aspartate/ornithine carbamoyltransferase superfamily.</text>
</comment>
<evidence type="ECO:0000256" key="1">
    <source>
        <dbReference type="ARBA" id="ARBA00022679"/>
    </source>
</evidence>
<gene>
    <name evidence="5" type="ORF">CUN51_05010</name>
</gene>
<proteinExistence type="inferred from homology"/>
<accession>A0A2M8P112</accession>
<dbReference type="InterPro" id="IPR006131">
    <property type="entry name" value="Asp_carbamoyltransf_Asp/Orn-bd"/>
</dbReference>
<dbReference type="Pfam" id="PF02729">
    <property type="entry name" value="OTCace_N"/>
    <property type="match status" value="1"/>
</dbReference>
<evidence type="ECO:0000313" key="6">
    <source>
        <dbReference type="Proteomes" id="UP000228921"/>
    </source>
</evidence>
<dbReference type="InterPro" id="IPR006130">
    <property type="entry name" value="Asp/Orn_carbamoylTrfase"/>
</dbReference>
<keyword evidence="1 2" id="KW-0808">Transferase</keyword>
<dbReference type="Proteomes" id="UP000228921">
    <property type="component" value="Unassembled WGS sequence"/>
</dbReference>
<evidence type="ECO:0000259" key="4">
    <source>
        <dbReference type="Pfam" id="PF02729"/>
    </source>
</evidence>
<dbReference type="PRINTS" id="PR00101">
    <property type="entry name" value="ATCASE"/>
</dbReference>
<feature type="domain" description="Aspartate/ornithine carbamoyltransferase Asp/Orn-binding" evidence="3">
    <location>
        <begin position="179"/>
        <end position="323"/>
    </location>
</feature>
<dbReference type="PANTHER" id="PTHR45753:SF3">
    <property type="entry name" value="ORNITHINE TRANSCARBAMYLASE, MITOCHONDRIAL"/>
    <property type="match status" value="1"/>
</dbReference>
<reference evidence="5 6" key="1">
    <citation type="submission" date="2017-11" db="EMBL/GenBank/DDBJ databases">
        <title>Evolution of Phototrophy in the Chloroflexi Phylum Driven by Horizontal Gene Transfer.</title>
        <authorList>
            <person name="Ward L.M."/>
            <person name="Hemp J."/>
            <person name="Shih P.M."/>
            <person name="Mcglynn S.E."/>
            <person name="Fischer W."/>
        </authorList>
    </citation>
    <scope>NUCLEOTIDE SEQUENCE [LARGE SCALE GENOMIC DNA]</scope>
    <source>
        <strain evidence="5">CP2_2F</strain>
    </source>
</reference>
<dbReference type="GO" id="GO:0016597">
    <property type="term" value="F:amino acid binding"/>
    <property type="evidence" value="ECO:0007669"/>
    <property type="project" value="InterPro"/>
</dbReference>
<dbReference type="GO" id="GO:0019240">
    <property type="term" value="P:citrulline biosynthetic process"/>
    <property type="evidence" value="ECO:0007669"/>
    <property type="project" value="TreeGrafter"/>
</dbReference>
<dbReference type="PANTHER" id="PTHR45753">
    <property type="entry name" value="ORNITHINE CARBAMOYLTRANSFERASE, MITOCHONDRIAL"/>
    <property type="match status" value="1"/>
</dbReference>
<dbReference type="EMBL" id="PGTK01000004">
    <property type="protein sequence ID" value="PJF31230.1"/>
    <property type="molecule type" value="Genomic_DNA"/>
</dbReference>
<evidence type="ECO:0000259" key="3">
    <source>
        <dbReference type="Pfam" id="PF00185"/>
    </source>
</evidence>
<evidence type="ECO:0000313" key="5">
    <source>
        <dbReference type="EMBL" id="PJF31230.1"/>
    </source>
</evidence>
<feature type="domain" description="Aspartate/ornithine carbamoyltransferase carbamoyl-P binding" evidence="4">
    <location>
        <begin position="8"/>
        <end position="152"/>
    </location>
</feature>
<dbReference type="InterPro" id="IPR006132">
    <property type="entry name" value="Asp/Orn_carbamoyltranf_P-bd"/>
</dbReference>
<name>A0A2M8P112_9CHLR</name>
<sequence length="327" mass="37082">MQTDLRGRDLITEQEWTLEELETVFDVAWDLKRRRALGEPHALLRDKVLAMLFFFTSTRTRTSFEAGMAQLGGHAMFIDSETTQIAHGDTAKEIGEIVGRYADGIAIRQCDWNFGNKYIREVAKYSRVPVLNMQCDVYHPFQILADAMTLMERFGRNLKGRKIAVSWAYAASYQKPISVPQSLILLMTRLGMNVALAHPPEYKLMPEIVQQAQDNARKSGGSLEITHDMDEAFKDADAVYPKSWGALLTTTDNEESARIGKKYTDWICDARRMSLAKEHAVYMHCLPADRGLEVTDEVIDGPQSIVYDEAENRLHVQKAVMALTMRS</sequence>
<dbReference type="GO" id="GO:0004585">
    <property type="term" value="F:ornithine carbamoyltransferase activity"/>
    <property type="evidence" value="ECO:0007669"/>
    <property type="project" value="TreeGrafter"/>
</dbReference>
<dbReference type="PRINTS" id="PR00100">
    <property type="entry name" value="AOTCASE"/>
</dbReference>
<protein>
    <submittedName>
        <fullName evidence="5">Ornithine carbamoyltransferase</fullName>
    </submittedName>
</protein>
<organism evidence="5 6">
    <name type="scientific">Candidatus Thermofonsia Clade 1 bacterium</name>
    <dbReference type="NCBI Taxonomy" id="2364210"/>
    <lineage>
        <taxon>Bacteria</taxon>
        <taxon>Bacillati</taxon>
        <taxon>Chloroflexota</taxon>
        <taxon>Candidatus Thermofontia</taxon>
        <taxon>Candidatus Thermofonsia Clade 1</taxon>
    </lineage>
</organism>
<dbReference type="Pfam" id="PF00185">
    <property type="entry name" value="OTCace"/>
    <property type="match status" value="1"/>
</dbReference>
<dbReference type="InterPro" id="IPR036901">
    <property type="entry name" value="Asp/Orn_carbamoylTrfase_sf"/>
</dbReference>
<dbReference type="GO" id="GO:0042450">
    <property type="term" value="P:L-arginine biosynthetic process via ornithine"/>
    <property type="evidence" value="ECO:0007669"/>
    <property type="project" value="TreeGrafter"/>
</dbReference>
<dbReference type="SUPFAM" id="SSF53671">
    <property type="entry name" value="Aspartate/ornithine carbamoyltransferase"/>
    <property type="match status" value="1"/>
</dbReference>
<dbReference type="Gene3D" id="3.40.50.1370">
    <property type="entry name" value="Aspartate/ornithine carbamoyltransferase"/>
    <property type="match status" value="2"/>
</dbReference>
<comment type="caution">
    <text evidence="5">The sequence shown here is derived from an EMBL/GenBank/DDBJ whole genome shotgun (WGS) entry which is preliminary data.</text>
</comment>